<keyword evidence="9" id="KW-1185">Reference proteome</keyword>
<dbReference type="PANTHER" id="PTHR28004">
    <property type="entry name" value="ZGC:162816-RELATED"/>
    <property type="match status" value="1"/>
</dbReference>
<feature type="compositionally biased region" description="Basic and acidic residues" evidence="6">
    <location>
        <begin position="1"/>
        <end position="12"/>
    </location>
</feature>
<accession>A0A2N4UKY4</accession>
<evidence type="ECO:0000256" key="1">
    <source>
        <dbReference type="ARBA" id="ARBA00001933"/>
    </source>
</evidence>
<dbReference type="SUPFAM" id="SSF51419">
    <property type="entry name" value="PLP-binding barrel"/>
    <property type="match status" value="1"/>
</dbReference>
<evidence type="ECO:0000256" key="3">
    <source>
        <dbReference type="ARBA" id="ARBA00005323"/>
    </source>
</evidence>
<dbReference type="CDD" id="cd06819">
    <property type="entry name" value="PLPDE_III_LS_D-TA"/>
    <property type="match status" value="1"/>
</dbReference>
<dbReference type="PANTHER" id="PTHR28004:SF2">
    <property type="entry name" value="D-SERINE DEHYDRATASE"/>
    <property type="match status" value="1"/>
</dbReference>
<organism evidence="8 9">
    <name type="scientific">Pollutimonas nitritireducens</name>
    <dbReference type="NCBI Taxonomy" id="2045209"/>
    <lineage>
        <taxon>Bacteria</taxon>
        <taxon>Pseudomonadati</taxon>
        <taxon>Pseudomonadota</taxon>
        <taxon>Betaproteobacteria</taxon>
        <taxon>Burkholderiales</taxon>
        <taxon>Alcaligenaceae</taxon>
        <taxon>Pollutimonas</taxon>
    </lineage>
</organism>
<dbReference type="InterPro" id="IPR029066">
    <property type="entry name" value="PLP-binding_barrel"/>
</dbReference>
<protein>
    <submittedName>
        <fullName evidence="8">Alanine racemase</fullName>
    </submittedName>
</protein>
<dbReference type="SMART" id="SM01119">
    <property type="entry name" value="D-ser_dehydrat"/>
    <property type="match status" value="1"/>
</dbReference>
<comment type="similarity">
    <text evidence="3">Belongs to the DSD1 family.</text>
</comment>
<evidence type="ECO:0000256" key="6">
    <source>
        <dbReference type="SAM" id="MobiDB-lite"/>
    </source>
</evidence>
<name>A0A2N4UKY4_9BURK</name>
<dbReference type="InterPro" id="IPR026956">
    <property type="entry name" value="D-ser_dehydrat-like_dom"/>
</dbReference>
<gene>
    <name evidence="8" type="ORF">CR155_00895</name>
</gene>
<dbReference type="Proteomes" id="UP000234328">
    <property type="component" value="Unassembled WGS sequence"/>
</dbReference>
<keyword evidence="4" id="KW-0663">Pyridoxal phosphate</keyword>
<dbReference type="GO" id="GO:0016830">
    <property type="term" value="F:carbon-carbon lyase activity"/>
    <property type="evidence" value="ECO:0007669"/>
    <property type="project" value="UniProtKB-ARBA"/>
</dbReference>
<comment type="cofactor">
    <cofactor evidence="1">
        <name>pyridoxal 5'-phosphate</name>
        <dbReference type="ChEBI" id="CHEBI:597326"/>
    </cofactor>
</comment>
<reference evidence="8 9" key="1">
    <citation type="submission" date="2017-10" db="EMBL/GenBank/DDBJ databases">
        <title>Two draft genome sequences of Pusillimonas sp. strains isolated from a nitrate- and radionuclide-contaminated groundwater in Russia.</title>
        <authorList>
            <person name="Grouzdev D.S."/>
            <person name="Tourova T.P."/>
            <person name="Goeva M.A."/>
            <person name="Babich T.L."/>
            <person name="Sokolova D.S."/>
            <person name="Abdullin R."/>
            <person name="Poltaraus A.B."/>
            <person name="Toshchakov S.V."/>
            <person name="Nazina T.N."/>
        </authorList>
    </citation>
    <scope>NUCLEOTIDE SEQUENCE [LARGE SCALE GENOMIC DNA]</scope>
    <source>
        <strain evidence="8 9">JR1/69-2-13</strain>
    </source>
</reference>
<comment type="cofactor">
    <cofactor evidence="2">
        <name>Mg(2+)</name>
        <dbReference type="ChEBI" id="CHEBI:18420"/>
    </cofactor>
</comment>
<dbReference type="EMBL" id="PDNV01000001">
    <property type="protein sequence ID" value="PLC55645.1"/>
    <property type="molecule type" value="Genomic_DNA"/>
</dbReference>
<dbReference type="FunFam" id="3.20.20.10:FF:000026">
    <property type="entry name" value="D-threonine aldolase"/>
    <property type="match status" value="1"/>
</dbReference>
<sequence>MEEVQHAVRETDPPQASTIAIPPAARPGDPLAAVDTPSLILDLDAFEDNLRTMQVLAERHGVALRPHAKAHKCPEIAIRQVALGASGICCQKVSEAVPFVAAGVRDILISNEVIGVPKLALLARLARQAHMSVCVDNVRAVEALSSMMVEYEASVRVLVEIDVGQKRCGVQTPDEAISLARLVQKLPNITFVGLQAYHGGVQHKRSLDQRQKAAEKTVRAIRGYLDAFARAGIECPIVSGGGTGTAAFDVASQVYTEIQAGSYAFMDTDYAGIDWGNALSFRHSLFLLGTVMSTPTPDRAVVDLGLKSTSAESGAPQVADRHDLRCVAVHDEHCILLADNRRSRPEVGMQLRLIPGHCDPTFNLHDCIVAVRGQHVEALWPISARGLSR</sequence>
<evidence type="ECO:0000259" key="7">
    <source>
        <dbReference type="SMART" id="SM01119"/>
    </source>
</evidence>
<feature type="domain" description="D-serine dehydratase-like" evidence="7">
    <location>
        <begin position="284"/>
        <end position="372"/>
    </location>
</feature>
<evidence type="ECO:0000256" key="2">
    <source>
        <dbReference type="ARBA" id="ARBA00001946"/>
    </source>
</evidence>
<dbReference type="Gene3D" id="3.20.20.10">
    <property type="entry name" value="Alanine racemase"/>
    <property type="match status" value="1"/>
</dbReference>
<dbReference type="InterPro" id="IPR001608">
    <property type="entry name" value="Ala_racemase_N"/>
</dbReference>
<evidence type="ECO:0000313" key="8">
    <source>
        <dbReference type="EMBL" id="PLC55645.1"/>
    </source>
</evidence>
<dbReference type="GO" id="GO:0008721">
    <property type="term" value="F:D-serine ammonia-lyase activity"/>
    <property type="evidence" value="ECO:0007669"/>
    <property type="project" value="TreeGrafter"/>
</dbReference>
<dbReference type="GO" id="GO:0036088">
    <property type="term" value="P:D-serine catabolic process"/>
    <property type="evidence" value="ECO:0007669"/>
    <property type="project" value="TreeGrafter"/>
</dbReference>
<dbReference type="OrthoDB" id="9772497at2"/>
<feature type="region of interest" description="Disordered" evidence="6">
    <location>
        <begin position="1"/>
        <end position="24"/>
    </location>
</feature>
<comment type="caution">
    <text evidence="8">The sequence shown here is derived from an EMBL/GenBank/DDBJ whole genome shotgun (WGS) entry which is preliminary data.</text>
</comment>
<keyword evidence="5" id="KW-0456">Lyase</keyword>
<dbReference type="InterPro" id="IPR042208">
    <property type="entry name" value="D-ser_dehydrat-like_sf"/>
</dbReference>
<dbReference type="RefSeq" id="WP_102068127.1">
    <property type="nucleotide sequence ID" value="NZ_PDNV01000001.1"/>
</dbReference>
<evidence type="ECO:0000313" key="9">
    <source>
        <dbReference type="Proteomes" id="UP000234328"/>
    </source>
</evidence>
<dbReference type="AlphaFoldDB" id="A0A2N4UKY4"/>
<dbReference type="Gene3D" id="2.40.37.20">
    <property type="entry name" value="D-serine dehydratase-like domain"/>
    <property type="match status" value="1"/>
</dbReference>
<evidence type="ECO:0000256" key="5">
    <source>
        <dbReference type="ARBA" id="ARBA00023239"/>
    </source>
</evidence>
<evidence type="ECO:0000256" key="4">
    <source>
        <dbReference type="ARBA" id="ARBA00022898"/>
    </source>
</evidence>
<proteinExistence type="inferred from homology"/>
<dbReference type="InterPro" id="IPR051466">
    <property type="entry name" value="D-amino_acid_metab_enzyme"/>
</dbReference>
<dbReference type="Pfam" id="PF01168">
    <property type="entry name" value="Ala_racemase_N"/>
    <property type="match status" value="1"/>
</dbReference>
<dbReference type="Pfam" id="PF14031">
    <property type="entry name" value="D-ser_dehydrat"/>
    <property type="match status" value="1"/>
</dbReference>